<keyword evidence="2 5" id="KW-0560">Oxidoreductase</keyword>
<organism evidence="7 8">
    <name type="scientific">Tieghemostelium lacteum</name>
    <name type="common">Slime mold</name>
    <name type="synonym">Dictyostelium lacteum</name>
    <dbReference type="NCBI Taxonomy" id="361077"/>
    <lineage>
        <taxon>Eukaryota</taxon>
        <taxon>Amoebozoa</taxon>
        <taxon>Evosea</taxon>
        <taxon>Eumycetozoa</taxon>
        <taxon>Dictyostelia</taxon>
        <taxon>Dictyosteliales</taxon>
        <taxon>Raperosteliaceae</taxon>
        <taxon>Tieghemostelium</taxon>
    </lineage>
</organism>
<dbReference type="InterPro" id="IPR016160">
    <property type="entry name" value="Ald_DH_CS_CYS"/>
</dbReference>
<evidence type="ECO:0000256" key="1">
    <source>
        <dbReference type="ARBA" id="ARBA00009986"/>
    </source>
</evidence>
<evidence type="ECO:0000256" key="5">
    <source>
        <dbReference type="RuleBase" id="RU003345"/>
    </source>
</evidence>
<dbReference type="CDD" id="cd07093">
    <property type="entry name" value="ALDH_F8_HMSADH"/>
    <property type="match status" value="1"/>
</dbReference>
<comment type="caution">
    <text evidence="7">The sequence shown here is derived from an EMBL/GenBank/DDBJ whole genome shotgun (WGS) entry which is preliminary data.</text>
</comment>
<feature type="domain" description="Aldehyde dehydrogenase" evidence="6">
    <location>
        <begin position="22"/>
        <end position="484"/>
    </location>
</feature>
<dbReference type="Gene3D" id="3.40.309.10">
    <property type="entry name" value="Aldehyde Dehydrogenase, Chain A, domain 2"/>
    <property type="match status" value="1"/>
</dbReference>
<evidence type="ECO:0000259" key="6">
    <source>
        <dbReference type="Pfam" id="PF00171"/>
    </source>
</evidence>
<dbReference type="Gene3D" id="3.40.605.10">
    <property type="entry name" value="Aldehyde Dehydrogenase, Chain A, domain 1"/>
    <property type="match status" value="1"/>
</dbReference>
<dbReference type="SUPFAM" id="SSF53720">
    <property type="entry name" value="ALDH-like"/>
    <property type="match status" value="1"/>
</dbReference>
<proteinExistence type="inferred from homology"/>
<dbReference type="InterPro" id="IPR015590">
    <property type="entry name" value="Aldehyde_DH_dom"/>
</dbReference>
<gene>
    <name evidence="7" type="ORF">DLAC_01544</name>
</gene>
<feature type="active site" evidence="4">
    <location>
        <position position="253"/>
    </location>
</feature>
<dbReference type="PROSITE" id="PS00687">
    <property type="entry name" value="ALDEHYDE_DEHYDR_GLU"/>
    <property type="match status" value="1"/>
</dbReference>
<evidence type="ECO:0000256" key="4">
    <source>
        <dbReference type="PROSITE-ProRule" id="PRU10007"/>
    </source>
</evidence>
<sequence>MSELLKLNNFINGQYQPPVKGKYINNYSPRDGKVYSLVADSTSEDIDLAVKAAKDAFPGWSNLTITQRSAILVKVAEGIEKRLQEFAEAESRDQGKPVQLAANLDIPRSAYNFRYYAGHILYHTEQSMTSVSEPKVLSITQRTPLGVAGLISPWNLPLYLLTWKIAPAIAVGNTCVCKPSEMSSMTAYLLGQVLNDAGVPPGVVNIVLGTGPNAGSHLIQHPDISLISFTGGTKTGELISRVAAPLHKKLSLELGGKNPALVFDDCNLEEVLNVSVRSSFNNQGEICLCNSRIYVQSTIYETFVKRFVEKVKSTWKVGDPQLPTTDMGALISTEHLAKIEYYVALAKEEGGVIELGGKRPNDSLPEELRGGYYYEPTIITGLKPESRVMQEEIFGPVVTICPFDTEEQAISYANNINYGLSSSVWTENGKRAIRVASKVQCGVCWVNCWMVRDLRTPFGGVKQSGNGREGGEFSIDFYTEQKTIVLKL</sequence>
<dbReference type="InterPro" id="IPR016163">
    <property type="entry name" value="Ald_DH_C"/>
</dbReference>
<dbReference type="Pfam" id="PF00171">
    <property type="entry name" value="Aldedh"/>
    <property type="match status" value="1"/>
</dbReference>
<keyword evidence="3" id="KW-0520">NAD</keyword>
<evidence type="ECO:0000313" key="8">
    <source>
        <dbReference type="Proteomes" id="UP000076078"/>
    </source>
</evidence>
<name>A0A152A630_TIELA</name>
<dbReference type="FunFam" id="3.40.605.10:FF:000001">
    <property type="entry name" value="Aldehyde dehydrogenase 1"/>
    <property type="match status" value="1"/>
</dbReference>
<evidence type="ECO:0000256" key="3">
    <source>
        <dbReference type="ARBA" id="ARBA00023027"/>
    </source>
</evidence>
<dbReference type="FunFam" id="3.40.309.10:FF:000012">
    <property type="entry name" value="Betaine aldehyde dehydrogenase"/>
    <property type="match status" value="1"/>
</dbReference>
<evidence type="ECO:0000256" key="2">
    <source>
        <dbReference type="ARBA" id="ARBA00023002"/>
    </source>
</evidence>
<dbReference type="InterPro" id="IPR016161">
    <property type="entry name" value="Ald_DH/histidinol_DH"/>
</dbReference>
<dbReference type="InterPro" id="IPR016162">
    <property type="entry name" value="Ald_DH_N"/>
</dbReference>
<dbReference type="OrthoDB" id="310895at2759"/>
<dbReference type="EMBL" id="LODT01000006">
    <property type="protein sequence ID" value="KYR01551.1"/>
    <property type="molecule type" value="Genomic_DNA"/>
</dbReference>
<dbReference type="GO" id="GO:0016620">
    <property type="term" value="F:oxidoreductase activity, acting on the aldehyde or oxo group of donors, NAD or NADP as acceptor"/>
    <property type="evidence" value="ECO:0007669"/>
    <property type="project" value="InterPro"/>
</dbReference>
<dbReference type="PROSITE" id="PS00070">
    <property type="entry name" value="ALDEHYDE_DEHYDR_CYS"/>
    <property type="match status" value="1"/>
</dbReference>
<reference evidence="7 8" key="1">
    <citation type="submission" date="2015-12" db="EMBL/GenBank/DDBJ databases">
        <title>Dictyostelia acquired genes for synthesis and detection of signals that induce cell-type specialization by lateral gene transfer from prokaryotes.</title>
        <authorList>
            <person name="Gloeckner G."/>
            <person name="Schaap P."/>
        </authorList>
    </citation>
    <scope>NUCLEOTIDE SEQUENCE [LARGE SCALE GENOMIC DNA]</scope>
    <source>
        <strain evidence="7 8">TK</strain>
    </source>
</reference>
<evidence type="ECO:0000313" key="7">
    <source>
        <dbReference type="EMBL" id="KYR01551.1"/>
    </source>
</evidence>
<accession>A0A152A630</accession>
<dbReference type="Proteomes" id="UP000076078">
    <property type="component" value="Unassembled WGS sequence"/>
</dbReference>
<dbReference type="STRING" id="361077.A0A152A630"/>
<protein>
    <submittedName>
        <fullName evidence="7">Aldehyde dehydrogenase</fullName>
    </submittedName>
</protein>
<dbReference type="PANTHER" id="PTHR43720">
    <property type="entry name" value="2-AMINOMUCONIC SEMIALDEHYDE DEHYDROGENASE"/>
    <property type="match status" value="1"/>
</dbReference>
<dbReference type="InParanoid" id="A0A152A630"/>
<dbReference type="PANTHER" id="PTHR43720:SF2">
    <property type="entry name" value="2-AMINOMUCONIC SEMIALDEHYDE DEHYDROGENASE"/>
    <property type="match status" value="1"/>
</dbReference>
<keyword evidence="8" id="KW-1185">Reference proteome</keyword>
<comment type="similarity">
    <text evidence="1 5">Belongs to the aldehyde dehydrogenase family.</text>
</comment>
<dbReference type="InterPro" id="IPR029510">
    <property type="entry name" value="Ald_DH_CS_GLU"/>
</dbReference>
<dbReference type="AlphaFoldDB" id="A0A152A630"/>
<dbReference type="OMA" id="INGGPFN"/>